<gene>
    <name evidence="1" type="ORF">T02_9085</name>
</gene>
<dbReference type="OrthoDB" id="10389007at2759"/>
<name>A0A0V1LBQ8_9BILA</name>
<organism evidence="1 2">
    <name type="scientific">Trichinella nativa</name>
    <dbReference type="NCBI Taxonomy" id="6335"/>
    <lineage>
        <taxon>Eukaryota</taxon>
        <taxon>Metazoa</taxon>
        <taxon>Ecdysozoa</taxon>
        <taxon>Nematoda</taxon>
        <taxon>Enoplea</taxon>
        <taxon>Dorylaimia</taxon>
        <taxon>Trichinellida</taxon>
        <taxon>Trichinellidae</taxon>
        <taxon>Trichinella</taxon>
    </lineage>
</organism>
<protein>
    <submittedName>
        <fullName evidence="1">Uncharacterized protein</fullName>
    </submittedName>
</protein>
<accession>A0A0V1LBQ8</accession>
<dbReference type="EMBL" id="JYDW01000088">
    <property type="protein sequence ID" value="KRZ56748.1"/>
    <property type="molecule type" value="Genomic_DNA"/>
</dbReference>
<evidence type="ECO:0000313" key="1">
    <source>
        <dbReference type="EMBL" id="KRZ56748.1"/>
    </source>
</evidence>
<dbReference type="Proteomes" id="UP000054721">
    <property type="component" value="Unassembled WGS sequence"/>
</dbReference>
<keyword evidence="2" id="KW-1185">Reference proteome</keyword>
<proteinExistence type="predicted"/>
<reference evidence="1 2" key="1">
    <citation type="submission" date="2015-05" db="EMBL/GenBank/DDBJ databases">
        <title>Evolution of Trichinella species and genotypes.</title>
        <authorList>
            <person name="Korhonen P.K."/>
            <person name="Edoardo P."/>
            <person name="Giuseppe L.R."/>
            <person name="Gasser R.B."/>
        </authorList>
    </citation>
    <scope>NUCLEOTIDE SEQUENCE [LARGE SCALE GENOMIC DNA]</scope>
    <source>
        <strain evidence="1">ISS10</strain>
    </source>
</reference>
<comment type="caution">
    <text evidence="1">The sequence shown here is derived from an EMBL/GenBank/DDBJ whole genome shotgun (WGS) entry which is preliminary data.</text>
</comment>
<evidence type="ECO:0000313" key="2">
    <source>
        <dbReference type="Proteomes" id="UP000054721"/>
    </source>
</evidence>
<dbReference type="AlphaFoldDB" id="A0A0V1LBQ8"/>
<sequence length="103" mass="11968">MPEEDCSIIPTLPPNNAIAFWRLWKNESSSSVDQRRHHQQLVIEKRFYHRLQSALSKRDSELQTKPIHTAHILQSPDTPQTFHIQQQSSSSFLCSDKCPQNIC</sequence>